<accession>A0A1Y2G4P3</accession>
<evidence type="ECO:0000256" key="1">
    <source>
        <dbReference type="ARBA" id="ARBA00004123"/>
    </source>
</evidence>
<feature type="compositionally biased region" description="Gly residues" evidence="6">
    <location>
        <begin position="161"/>
        <end position="171"/>
    </location>
</feature>
<keyword evidence="3" id="KW-0805">Transcription regulation</keyword>
<dbReference type="AlphaFoldDB" id="A0A1Y2G4P3"/>
<dbReference type="GO" id="GO:0000124">
    <property type="term" value="C:SAGA complex"/>
    <property type="evidence" value="ECO:0007669"/>
    <property type="project" value="TreeGrafter"/>
</dbReference>
<evidence type="ECO:0000313" key="7">
    <source>
        <dbReference type="EMBL" id="ORY91760.1"/>
    </source>
</evidence>
<dbReference type="GO" id="GO:0003743">
    <property type="term" value="F:translation initiation factor activity"/>
    <property type="evidence" value="ECO:0007669"/>
    <property type="project" value="UniProtKB-KW"/>
</dbReference>
<sequence>MSATPSSSAAPLLPRDARLIALLLAANGAEDCEEGVVRMLVEFAHRYTTDVLTDSLMYAEHAKSGSTATTANITPSLDDVRLAVQARTEGASVPKEFLLQLATTVNANPLPPVPEVYGIRLPPPAQRLTAPNFTLVPRSAKPPAPPALAGLDGSLPAAATGGEGSNLGTGALGTAEATPAGGQDDDDDSEGLFGDDVSGDDDDDDDDEDMEDVTAGLGGSGAMDGGQNGASGGEGSAGQKRKPDSDDEEYD</sequence>
<dbReference type="GO" id="GO:0003713">
    <property type="term" value="F:transcription coactivator activity"/>
    <property type="evidence" value="ECO:0007669"/>
    <property type="project" value="TreeGrafter"/>
</dbReference>
<dbReference type="PANTHER" id="PTHR48068">
    <property type="entry name" value="TAF9 RNA POLYMERASE II, TATA BOX-BINDING PROTEIN (TBP)-ASSOCIATED FACTOR"/>
    <property type="match status" value="1"/>
</dbReference>
<gene>
    <name evidence="7" type="ORF">BCR35DRAFT_286743</name>
</gene>
<dbReference type="InterPro" id="IPR051431">
    <property type="entry name" value="TFIID_subunit_9"/>
</dbReference>
<organism evidence="7 8">
    <name type="scientific">Leucosporidium creatinivorum</name>
    <dbReference type="NCBI Taxonomy" id="106004"/>
    <lineage>
        <taxon>Eukaryota</taxon>
        <taxon>Fungi</taxon>
        <taxon>Dikarya</taxon>
        <taxon>Basidiomycota</taxon>
        <taxon>Pucciniomycotina</taxon>
        <taxon>Microbotryomycetes</taxon>
        <taxon>Leucosporidiales</taxon>
        <taxon>Leucosporidium</taxon>
    </lineage>
</organism>
<keyword evidence="7" id="KW-0396">Initiation factor</keyword>
<dbReference type="CDD" id="cd07979">
    <property type="entry name" value="HFD_TAF9"/>
    <property type="match status" value="1"/>
</dbReference>
<protein>
    <submittedName>
        <fullName evidence="7">Transcription initiation factor IID, 31kD subunit-domain-containing protein</fullName>
    </submittedName>
</protein>
<dbReference type="GO" id="GO:0016251">
    <property type="term" value="F:RNA polymerase II general transcription initiation factor activity"/>
    <property type="evidence" value="ECO:0007669"/>
    <property type="project" value="TreeGrafter"/>
</dbReference>
<dbReference type="OrthoDB" id="341924at2759"/>
<evidence type="ECO:0000313" key="8">
    <source>
        <dbReference type="Proteomes" id="UP000193467"/>
    </source>
</evidence>
<comment type="subcellular location">
    <subcellularLocation>
        <location evidence="1">Nucleus</location>
    </subcellularLocation>
</comment>
<dbReference type="InterPro" id="IPR003162">
    <property type="entry name" value="TFIID-31"/>
</dbReference>
<dbReference type="Proteomes" id="UP000193467">
    <property type="component" value="Unassembled WGS sequence"/>
</dbReference>
<dbReference type="InterPro" id="IPR009072">
    <property type="entry name" value="Histone-fold"/>
</dbReference>
<evidence type="ECO:0000256" key="2">
    <source>
        <dbReference type="ARBA" id="ARBA00007646"/>
    </source>
</evidence>
<evidence type="ECO:0000256" key="3">
    <source>
        <dbReference type="ARBA" id="ARBA00023015"/>
    </source>
</evidence>
<evidence type="ECO:0000256" key="6">
    <source>
        <dbReference type="SAM" id="MobiDB-lite"/>
    </source>
</evidence>
<evidence type="ECO:0000256" key="4">
    <source>
        <dbReference type="ARBA" id="ARBA00023163"/>
    </source>
</evidence>
<dbReference type="STRING" id="106004.A0A1Y2G4P3"/>
<name>A0A1Y2G4P3_9BASI</name>
<keyword evidence="4" id="KW-0804">Transcription</keyword>
<feature type="compositionally biased region" description="Gly residues" evidence="6">
    <location>
        <begin position="216"/>
        <end position="236"/>
    </location>
</feature>
<comment type="caution">
    <text evidence="7">The sequence shown here is derived from an EMBL/GenBank/DDBJ whole genome shotgun (WGS) entry which is preliminary data.</text>
</comment>
<evidence type="ECO:0000256" key="5">
    <source>
        <dbReference type="ARBA" id="ARBA00023242"/>
    </source>
</evidence>
<keyword evidence="5" id="KW-0539">Nucleus</keyword>
<dbReference type="InParanoid" id="A0A1Y2G4P3"/>
<dbReference type="Gene3D" id="1.10.20.10">
    <property type="entry name" value="Histone, subunit A"/>
    <property type="match status" value="1"/>
</dbReference>
<keyword evidence="7" id="KW-0648">Protein biosynthesis</keyword>
<dbReference type="GO" id="GO:0046982">
    <property type="term" value="F:protein heterodimerization activity"/>
    <property type="evidence" value="ECO:0007669"/>
    <property type="project" value="InterPro"/>
</dbReference>
<dbReference type="GO" id="GO:0005669">
    <property type="term" value="C:transcription factor TFIID complex"/>
    <property type="evidence" value="ECO:0007669"/>
    <property type="project" value="TreeGrafter"/>
</dbReference>
<dbReference type="EMBL" id="MCGR01000002">
    <property type="protein sequence ID" value="ORY91760.1"/>
    <property type="molecule type" value="Genomic_DNA"/>
</dbReference>
<keyword evidence="8" id="KW-1185">Reference proteome</keyword>
<dbReference type="Pfam" id="PF02291">
    <property type="entry name" value="TFIID-31kDa"/>
    <property type="match status" value="1"/>
</dbReference>
<dbReference type="PANTHER" id="PTHR48068:SF4">
    <property type="entry name" value="TATA-BOX BINDING PROTEIN ASSOCIATED FACTOR 9"/>
    <property type="match status" value="1"/>
</dbReference>
<dbReference type="SUPFAM" id="SSF47113">
    <property type="entry name" value="Histone-fold"/>
    <property type="match status" value="1"/>
</dbReference>
<dbReference type="GO" id="GO:0051123">
    <property type="term" value="P:RNA polymerase II preinitiation complex assembly"/>
    <property type="evidence" value="ECO:0007669"/>
    <property type="project" value="TreeGrafter"/>
</dbReference>
<comment type="similarity">
    <text evidence="2">Belongs to the TAF9 family.</text>
</comment>
<proteinExistence type="inferred from homology"/>
<feature type="compositionally biased region" description="Acidic residues" evidence="6">
    <location>
        <begin position="197"/>
        <end position="212"/>
    </location>
</feature>
<feature type="compositionally biased region" description="Low complexity" evidence="6">
    <location>
        <begin position="147"/>
        <end position="159"/>
    </location>
</feature>
<reference evidence="7 8" key="1">
    <citation type="submission" date="2016-07" db="EMBL/GenBank/DDBJ databases">
        <title>Pervasive Adenine N6-methylation of Active Genes in Fungi.</title>
        <authorList>
            <consortium name="DOE Joint Genome Institute"/>
            <person name="Mondo S.J."/>
            <person name="Dannebaum R.O."/>
            <person name="Kuo R.C."/>
            <person name="Labutti K."/>
            <person name="Haridas S."/>
            <person name="Kuo A."/>
            <person name="Salamov A."/>
            <person name="Ahrendt S.R."/>
            <person name="Lipzen A."/>
            <person name="Sullivan W."/>
            <person name="Andreopoulos W.B."/>
            <person name="Clum A."/>
            <person name="Lindquist E."/>
            <person name="Daum C."/>
            <person name="Ramamoorthy G.K."/>
            <person name="Gryganskyi A."/>
            <person name="Culley D."/>
            <person name="Magnuson J.K."/>
            <person name="James T.Y."/>
            <person name="O'Malley M.A."/>
            <person name="Stajich J.E."/>
            <person name="Spatafora J.W."/>
            <person name="Visel A."/>
            <person name="Grigoriev I.V."/>
        </authorList>
    </citation>
    <scope>NUCLEOTIDE SEQUENCE [LARGE SCALE GENOMIC DNA]</scope>
    <source>
        <strain evidence="7 8">62-1032</strain>
    </source>
</reference>
<feature type="region of interest" description="Disordered" evidence="6">
    <location>
        <begin position="135"/>
        <end position="251"/>
    </location>
</feature>